<dbReference type="EMBL" id="JAPQKL010000005">
    <property type="protein sequence ID" value="KAJ5129499.1"/>
    <property type="molecule type" value="Genomic_DNA"/>
</dbReference>
<protein>
    <submittedName>
        <fullName evidence="2">Uncharacterized protein</fullName>
    </submittedName>
</protein>
<evidence type="ECO:0000256" key="1">
    <source>
        <dbReference type="SAM" id="MobiDB-lite"/>
    </source>
</evidence>
<comment type="caution">
    <text evidence="2">The sequence shown here is derived from an EMBL/GenBank/DDBJ whole genome shotgun (WGS) entry which is preliminary data.</text>
</comment>
<keyword evidence="3" id="KW-1185">Reference proteome</keyword>
<proteinExistence type="predicted"/>
<sequence>MDMKNNIDCYLRDGLPPDNGNNNETPDHRQYKHASHDMSSHHLRWEAETPGHRHFVSPHRGPPRGFVESEEMVVRIAVQTRLPPLMAAVYVMGGVFVLQFSPPSPDFRQIPEAVPGAVSRMQQQQLSTGPTIWTDRRHEMPVTWRFGLPPQMAAVHVMGGVLCCRPSPFDPRPGPATNRSNPFGPLPGPATTPSPGNNLFGVPPFGTPSPPPIGNPFAEIGHNEVTDCYYPGRFVPRPQGFNPDCCHADSDSDRDDSNYADWNQILLGQDIGDRSESLPASCQGRGLHTDAELALLHAYYNELLPEAEAEGDGGGCNGCGCIGATGISKGVGSCGLVRLGVGEAAGLQQQVKGGSSGDPDIKHLTKGNIPFGFAHG</sequence>
<organism evidence="2 3">
    <name type="scientific">Penicillium bovifimosum</name>
    <dbReference type="NCBI Taxonomy" id="126998"/>
    <lineage>
        <taxon>Eukaryota</taxon>
        <taxon>Fungi</taxon>
        <taxon>Dikarya</taxon>
        <taxon>Ascomycota</taxon>
        <taxon>Pezizomycotina</taxon>
        <taxon>Eurotiomycetes</taxon>
        <taxon>Eurotiomycetidae</taxon>
        <taxon>Eurotiales</taxon>
        <taxon>Aspergillaceae</taxon>
        <taxon>Penicillium</taxon>
    </lineage>
</organism>
<dbReference type="RefSeq" id="XP_056519878.1">
    <property type="nucleotide sequence ID" value="XM_056666282.1"/>
</dbReference>
<reference evidence="2" key="1">
    <citation type="submission" date="2022-11" db="EMBL/GenBank/DDBJ databases">
        <authorList>
            <person name="Petersen C."/>
        </authorList>
    </citation>
    <scope>NUCLEOTIDE SEQUENCE</scope>
    <source>
        <strain evidence="2">IBT 22155</strain>
    </source>
</reference>
<feature type="region of interest" description="Disordered" evidence="1">
    <location>
        <begin position="170"/>
        <end position="199"/>
    </location>
</feature>
<dbReference type="Proteomes" id="UP001149079">
    <property type="component" value="Unassembled WGS sequence"/>
</dbReference>
<accession>A0A9W9KZY3</accession>
<evidence type="ECO:0000313" key="2">
    <source>
        <dbReference type="EMBL" id="KAJ5129499.1"/>
    </source>
</evidence>
<reference evidence="2" key="2">
    <citation type="journal article" date="2023" name="IMA Fungus">
        <title>Comparative genomic study of the Penicillium genus elucidates a diverse pangenome and 15 lateral gene transfer events.</title>
        <authorList>
            <person name="Petersen C."/>
            <person name="Sorensen T."/>
            <person name="Nielsen M.R."/>
            <person name="Sondergaard T.E."/>
            <person name="Sorensen J.L."/>
            <person name="Fitzpatrick D.A."/>
            <person name="Frisvad J.C."/>
            <person name="Nielsen K.L."/>
        </authorList>
    </citation>
    <scope>NUCLEOTIDE SEQUENCE</scope>
    <source>
        <strain evidence="2">IBT 22155</strain>
    </source>
</reference>
<feature type="region of interest" description="Disordered" evidence="1">
    <location>
        <begin position="11"/>
        <end position="31"/>
    </location>
</feature>
<name>A0A9W9KZY3_9EURO</name>
<evidence type="ECO:0000313" key="3">
    <source>
        <dbReference type="Proteomes" id="UP001149079"/>
    </source>
</evidence>
<dbReference type="GeneID" id="81405452"/>
<dbReference type="AlphaFoldDB" id="A0A9W9KZY3"/>
<gene>
    <name evidence="2" type="ORF">N7515_005538</name>
</gene>